<dbReference type="GO" id="GO:0003964">
    <property type="term" value="F:RNA-directed DNA polymerase activity"/>
    <property type="evidence" value="ECO:0007669"/>
    <property type="project" value="UniProtKB-KW"/>
</dbReference>
<protein>
    <recommendedName>
        <fullName evidence="8">Integrase catalytic domain-containing protein</fullName>
    </recommendedName>
</protein>
<dbReference type="Gene3D" id="3.30.420.10">
    <property type="entry name" value="Ribonuclease H-like superfamily/Ribonuclease H"/>
    <property type="match status" value="1"/>
</dbReference>
<dbReference type="InterPro" id="IPR036397">
    <property type="entry name" value="RNaseH_sf"/>
</dbReference>
<accession>A0A9Q3IGM4</accession>
<dbReference type="PROSITE" id="PS50994">
    <property type="entry name" value="INTEGRASE"/>
    <property type="match status" value="1"/>
</dbReference>
<keyword evidence="4" id="KW-0255">Endonuclease</keyword>
<keyword evidence="2" id="KW-0548">Nucleotidyltransferase</keyword>
<organism evidence="9 10">
    <name type="scientific">Austropuccinia psidii MF-1</name>
    <dbReference type="NCBI Taxonomy" id="1389203"/>
    <lineage>
        <taxon>Eukaryota</taxon>
        <taxon>Fungi</taxon>
        <taxon>Dikarya</taxon>
        <taxon>Basidiomycota</taxon>
        <taxon>Pucciniomycotina</taxon>
        <taxon>Pucciniomycetes</taxon>
        <taxon>Pucciniales</taxon>
        <taxon>Sphaerophragmiaceae</taxon>
        <taxon>Austropuccinia</taxon>
    </lineage>
</organism>
<dbReference type="EMBL" id="AVOT02042962">
    <property type="protein sequence ID" value="MBW0538390.1"/>
    <property type="molecule type" value="Genomic_DNA"/>
</dbReference>
<dbReference type="SUPFAM" id="SSF56672">
    <property type="entry name" value="DNA/RNA polymerases"/>
    <property type="match status" value="1"/>
</dbReference>
<reference evidence="9" key="1">
    <citation type="submission" date="2021-03" db="EMBL/GenBank/DDBJ databases">
        <title>Draft genome sequence of rust myrtle Austropuccinia psidii MF-1, a brazilian biotype.</title>
        <authorList>
            <person name="Quecine M.C."/>
            <person name="Pachon D.M.R."/>
            <person name="Bonatelli M.L."/>
            <person name="Correr F.H."/>
            <person name="Franceschini L.M."/>
            <person name="Leite T.F."/>
            <person name="Margarido G.R.A."/>
            <person name="Almeida C.A."/>
            <person name="Ferrarezi J.A."/>
            <person name="Labate C.A."/>
        </authorList>
    </citation>
    <scope>NUCLEOTIDE SEQUENCE</scope>
    <source>
        <strain evidence="9">MF-1</strain>
    </source>
</reference>
<dbReference type="GO" id="GO:0004519">
    <property type="term" value="F:endonuclease activity"/>
    <property type="evidence" value="ECO:0007669"/>
    <property type="project" value="UniProtKB-KW"/>
</dbReference>
<evidence type="ECO:0000313" key="10">
    <source>
        <dbReference type="Proteomes" id="UP000765509"/>
    </source>
</evidence>
<dbReference type="InterPro" id="IPR043502">
    <property type="entry name" value="DNA/RNA_pol_sf"/>
</dbReference>
<dbReference type="GO" id="GO:0015074">
    <property type="term" value="P:DNA integration"/>
    <property type="evidence" value="ECO:0007669"/>
    <property type="project" value="InterPro"/>
</dbReference>
<dbReference type="InterPro" id="IPR012337">
    <property type="entry name" value="RNaseH-like_sf"/>
</dbReference>
<feature type="domain" description="Integrase catalytic" evidence="8">
    <location>
        <begin position="296"/>
        <end position="456"/>
    </location>
</feature>
<sequence>MLGRPPYPASLETRKEIEKQINELLDMDVIKKMEHNEIVEITTPILITWHEGKYSLCGDFRALNNYTKSDRQLKDSEARYGANKPEYICLVWALEKLHFYLEGTIFEVYTDCTALKFLLKIKTTNRHMLRWKIGIQEYRGSLCIIHKEGKSHANADGLNNDNTEPEGTENAILGVSSSELHNEFLSSVTKAYAKKKQCSILLHPQQRYRRPKLESQLEEPWLRDYKDNKYFLIDELVYHRQKHTSSLKGIDRDHISLILEEFHAYPYMGHMSEDRTKERRQTENVGRHGLLQHIEEPKHPWETIELDWVKGLAPGEKENFNAFLVIVDRYSKSVRCLTCHKEDTAMDTVLLFWNNIISTCRIPKIIISDRDPKFTSEFWTNLYDMLVTKLAFSTAYHPQRDGVAERMIQTMEDIIRRFCAYGIKCKDHKGYTHDWVELLPEVQLAYNTRKHSTTGK</sequence>
<dbReference type="GO" id="GO:0003723">
    <property type="term" value="F:RNA binding"/>
    <property type="evidence" value="ECO:0007669"/>
    <property type="project" value="UniProtKB-KW"/>
</dbReference>
<dbReference type="PANTHER" id="PTHR37984">
    <property type="entry name" value="PROTEIN CBG26694"/>
    <property type="match status" value="1"/>
</dbReference>
<dbReference type="InterPro" id="IPR050951">
    <property type="entry name" value="Retrovirus_Pol_polyprotein"/>
</dbReference>
<dbReference type="AlphaFoldDB" id="A0A9Q3IGM4"/>
<dbReference type="GO" id="GO:0016787">
    <property type="term" value="F:hydrolase activity"/>
    <property type="evidence" value="ECO:0007669"/>
    <property type="project" value="UniProtKB-KW"/>
</dbReference>
<evidence type="ECO:0000256" key="6">
    <source>
        <dbReference type="ARBA" id="ARBA00022884"/>
    </source>
</evidence>
<dbReference type="SUPFAM" id="SSF53098">
    <property type="entry name" value="Ribonuclease H-like"/>
    <property type="match status" value="1"/>
</dbReference>
<evidence type="ECO:0000256" key="7">
    <source>
        <dbReference type="ARBA" id="ARBA00022918"/>
    </source>
</evidence>
<evidence type="ECO:0000256" key="1">
    <source>
        <dbReference type="ARBA" id="ARBA00022679"/>
    </source>
</evidence>
<keyword evidence="3" id="KW-0540">Nuclease</keyword>
<evidence type="ECO:0000256" key="4">
    <source>
        <dbReference type="ARBA" id="ARBA00022759"/>
    </source>
</evidence>
<keyword evidence="7" id="KW-0695">RNA-directed DNA polymerase</keyword>
<comment type="caution">
    <text evidence="9">The sequence shown here is derived from an EMBL/GenBank/DDBJ whole genome shotgun (WGS) entry which is preliminary data.</text>
</comment>
<dbReference type="InterPro" id="IPR001584">
    <property type="entry name" value="Integrase_cat-core"/>
</dbReference>
<evidence type="ECO:0000256" key="3">
    <source>
        <dbReference type="ARBA" id="ARBA00022722"/>
    </source>
</evidence>
<keyword evidence="1" id="KW-0808">Transferase</keyword>
<proteinExistence type="predicted"/>
<dbReference type="PANTHER" id="PTHR37984:SF5">
    <property type="entry name" value="PROTEIN NYNRIN-LIKE"/>
    <property type="match status" value="1"/>
</dbReference>
<evidence type="ECO:0000256" key="5">
    <source>
        <dbReference type="ARBA" id="ARBA00022801"/>
    </source>
</evidence>
<dbReference type="Pfam" id="PF17917">
    <property type="entry name" value="RT_RNaseH"/>
    <property type="match status" value="1"/>
</dbReference>
<dbReference type="GO" id="GO:0005634">
    <property type="term" value="C:nucleus"/>
    <property type="evidence" value="ECO:0007669"/>
    <property type="project" value="UniProtKB-ARBA"/>
</dbReference>
<keyword evidence="6" id="KW-0694">RNA-binding</keyword>
<gene>
    <name evidence="9" type="ORF">O181_078105</name>
</gene>
<dbReference type="Proteomes" id="UP000765509">
    <property type="component" value="Unassembled WGS sequence"/>
</dbReference>
<evidence type="ECO:0000259" key="8">
    <source>
        <dbReference type="PROSITE" id="PS50994"/>
    </source>
</evidence>
<evidence type="ECO:0000256" key="2">
    <source>
        <dbReference type="ARBA" id="ARBA00022695"/>
    </source>
</evidence>
<name>A0A9Q3IGM4_9BASI</name>
<evidence type="ECO:0000313" key="9">
    <source>
        <dbReference type="EMBL" id="MBW0538390.1"/>
    </source>
</evidence>
<dbReference type="Gene3D" id="3.10.10.10">
    <property type="entry name" value="HIV Type 1 Reverse Transcriptase, subunit A, domain 1"/>
    <property type="match status" value="1"/>
</dbReference>
<keyword evidence="10" id="KW-1185">Reference proteome</keyword>
<keyword evidence="5" id="KW-0378">Hydrolase</keyword>
<dbReference type="InterPro" id="IPR041373">
    <property type="entry name" value="RT_RNaseH"/>
</dbReference>